<protein>
    <submittedName>
        <fullName evidence="1">Replication licensing factor Cdt1</fullName>
    </submittedName>
</protein>
<reference evidence="1" key="1">
    <citation type="submission" date="2022-07" db="EMBL/GenBank/DDBJ databases">
        <title>Phylogenomic reconstructions and comparative analyses of Kickxellomycotina fungi.</title>
        <authorList>
            <person name="Reynolds N.K."/>
            <person name="Stajich J.E."/>
            <person name="Barry K."/>
            <person name="Grigoriev I.V."/>
            <person name="Crous P."/>
            <person name="Smith M.E."/>
        </authorList>
    </citation>
    <scope>NUCLEOTIDE SEQUENCE</scope>
    <source>
        <strain evidence="1">CBS 102833</strain>
    </source>
</reference>
<dbReference type="EMBL" id="JANBUP010000643">
    <property type="protein sequence ID" value="KAJ2810675.1"/>
    <property type="molecule type" value="Genomic_DNA"/>
</dbReference>
<name>A0ACC1LKF7_9FUNG</name>
<accession>A0ACC1LKF7</accession>
<comment type="caution">
    <text evidence="1">The sequence shown here is derived from an EMBL/GenBank/DDBJ whole genome shotgun (WGS) entry which is preliminary data.</text>
</comment>
<sequence length="619" mass="67513">MRGQKTTTIKDFARVSKNTDAPIGKNAPMRMTRSRSAAAQLAAEVVEKPTVTRKRKLTDTDASVAPVNKKKLQRIDSAAAAAATPTRKKKPTTISAYFSPIKSVATVVTTAVEPVAEPVVETAVEPVAESAAEPVVETVVETAIETAVETVVEPTLPNTRDKLNERATVLLARLRDRKKVAAETTAADTTAEETRTIQDDLRTRRAAAATAAAPVDTQCRITTFAEAGGVSAPEQHQRDVHRQFVAIASPHGRALPQELRKLSEIFQALDHAVMFAGHASVIYHRTRRAVESMAKRTFGWRELGQILALYPESYHHAPVPTTHEGRRVASLELTPRVGGLDLAVEIEARRDEFARRLVARVDAAHRAFLAQRGYDANDIDATRGHWHPAFDVESTPKVTPLPLPPTPAAAAGPVATFDRERLRHLLDAAEAKNAEQKEKPPAVLALPPTPADSPLLKPAALPKDVKVSPAKNLLERIREKQRAKEAAQLAAAQAIPPATRTMHSRLPAILETISFLFYTERHNVLPYFYVVDKLVESKGLERPDISNHIIALATFVPEWCSITEPGNKDSGVTAEPNDTQPPPPPVDPSPDARLNITRTISMRDAKARLIAKIEALNVE</sequence>
<proteinExistence type="predicted"/>
<gene>
    <name evidence="1" type="primary">CDT1</name>
    <name evidence="1" type="ORF">H4S07_002538</name>
</gene>
<evidence type="ECO:0000313" key="1">
    <source>
        <dbReference type="EMBL" id="KAJ2810675.1"/>
    </source>
</evidence>
<keyword evidence="2" id="KW-1185">Reference proteome</keyword>
<organism evidence="1 2">
    <name type="scientific">Coemansia furcata</name>
    <dbReference type="NCBI Taxonomy" id="417177"/>
    <lineage>
        <taxon>Eukaryota</taxon>
        <taxon>Fungi</taxon>
        <taxon>Fungi incertae sedis</taxon>
        <taxon>Zoopagomycota</taxon>
        <taxon>Kickxellomycotina</taxon>
        <taxon>Kickxellomycetes</taxon>
        <taxon>Kickxellales</taxon>
        <taxon>Kickxellaceae</taxon>
        <taxon>Coemansia</taxon>
    </lineage>
</organism>
<dbReference type="Proteomes" id="UP001140096">
    <property type="component" value="Unassembled WGS sequence"/>
</dbReference>
<evidence type="ECO:0000313" key="2">
    <source>
        <dbReference type="Proteomes" id="UP001140096"/>
    </source>
</evidence>